<feature type="non-terminal residue" evidence="2">
    <location>
        <position position="1"/>
    </location>
</feature>
<sequence>SGGNLVFISSLFPNVMVGIDSLLVFLFLAVINSTSSISLSSEKNTLIIMKYIPVSYVKQMGIKLLFPYAFSSLSYLVTILVLAISGEISFVSFALLIIVGLLLLFIISLGSIYTDLKSKKNASLLNTLTSFILPVLSVGAGVLLSLVFDNEILSYYMFFVIILAFEAIELVCMLVKAPQRIQRDLNEYVGGNL</sequence>
<dbReference type="EMBL" id="JADING010000121">
    <property type="protein sequence ID" value="MBO8414645.1"/>
    <property type="molecule type" value="Genomic_DNA"/>
</dbReference>
<feature type="transmembrane region" description="Helical" evidence="1">
    <location>
        <begin position="65"/>
        <end position="84"/>
    </location>
</feature>
<feature type="transmembrane region" description="Helical" evidence="1">
    <location>
        <begin position="154"/>
        <end position="175"/>
    </location>
</feature>
<feature type="transmembrane region" description="Helical" evidence="1">
    <location>
        <begin position="6"/>
        <end position="31"/>
    </location>
</feature>
<evidence type="ECO:0000313" key="2">
    <source>
        <dbReference type="EMBL" id="MBO8414645.1"/>
    </source>
</evidence>
<reference evidence="2" key="1">
    <citation type="submission" date="2020-10" db="EMBL/GenBank/DDBJ databases">
        <authorList>
            <person name="Gilroy R."/>
        </authorList>
    </citation>
    <scope>NUCLEOTIDE SEQUENCE</scope>
    <source>
        <strain evidence="2">1748</strain>
    </source>
</reference>
<dbReference type="Proteomes" id="UP000823629">
    <property type="component" value="Unassembled WGS sequence"/>
</dbReference>
<feature type="transmembrane region" description="Helical" evidence="1">
    <location>
        <begin position="90"/>
        <end position="112"/>
    </location>
</feature>
<name>A0A9D9D9W3_9BACL</name>
<accession>A0A9D9D9W3</accession>
<feature type="transmembrane region" description="Helical" evidence="1">
    <location>
        <begin position="124"/>
        <end position="148"/>
    </location>
</feature>
<evidence type="ECO:0000313" key="3">
    <source>
        <dbReference type="Proteomes" id="UP000823629"/>
    </source>
</evidence>
<evidence type="ECO:0000256" key="1">
    <source>
        <dbReference type="SAM" id="Phobius"/>
    </source>
</evidence>
<proteinExistence type="predicted"/>
<keyword evidence="1" id="KW-0472">Membrane</keyword>
<comment type="caution">
    <text evidence="2">The sequence shown here is derived from an EMBL/GenBank/DDBJ whole genome shotgun (WGS) entry which is preliminary data.</text>
</comment>
<keyword evidence="1" id="KW-0812">Transmembrane</keyword>
<protein>
    <submittedName>
        <fullName evidence="2">Uncharacterized protein</fullName>
    </submittedName>
</protein>
<organism evidence="2 3">
    <name type="scientific">Candidatus Scatoplasma merdavium</name>
    <dbReference type="NCBI Taxonomy" id="2840932"/>
    <lineage>
        <taxon>Bacteria</taxon>
        <taxon>Bacillati</taxon>
        <taxon>Bacillota</taxon>
        <taxon>Bacilli</taxon>
        <taxon>Bacillales</taxon>
        <taxon>Candidatus Scatoplasma</taxon>
    </lineage>
</organism>
<gene>
    <name evidence="2" type="ORF">IAC78_04165</name>
</gene>
<keyword evidence="1" id="KW-1133">Transmembrane helix</keyword>
<reference evidence="2" key="2">
    <citation type="journal article" date="2021" name="PeerJ">
        <title>Extensive microbial diversity within the chicken gut microbiome revealed by metagenomics and culture.</title>
        <authorList>
            <person name="Gilroy R."/>
            <person name="Ravi A."/>
            <person name="Getino M."/>
            <person name="Pursley I."/>
            <person name="Horton D.L."/>
            <person name="Alikhan N.F."/>
            <person name="Baker D."/>
            <person name="Gharbi K."/>
            <person name="Hall N."/>
            <person name="Watson M."/>
            <person name="Adriaenssens E.M."/>
            <person name="Foster-Nyarko E."/>
            <person name="Jarju S."/>
            <person name="Secka A."/>
            <person name="Antonio M."/>
            <person name="Oren A."/>
            <person name="Chaudhuri R.R."/>
            <person name="La Ragione R."/>
            <person name="Hildebrand F."/>
            <person name="Pallen M.J."/>
        </authorList>
    </citation>
    <scope>NUCLEOTIDE SEQUENCE</scope>
    <source>
        <strain evidence="2">1748</strain>
    </source>
</reference>
<dbReference type="AlphaFoldDB" id="A0A9D9D9W3"/>